<proteinExistence type="predicted"/>
<dbReference type="PANTHER" id="PTHR36986">
    <property type="entry name" value="UPF0643 PROTEIN PB2B2.08"/>
    <property type="match status" value="1"/>
</dbReference>
<accession>A0A507QJL2</accession>
<evidence type="ECO:0000313" key="1">
    <source>
        <dbReference type="EMBL" id="TQB68676.1"/>
    </source>
</evidence>
<name>A0A507QJL2_MONPU</name>
<comment type="caution">
    <text evidence="1">The sequence shown here is derived from an EMBL/GenBank/DDBJ whole genome shotgun (WGS) entry which is preliminary data.</text>
</comment>
<reference evidence="1 2" key="1">
    <citation type="submission" date="2019-06" db="EMBL/GenBank/DDBJ databases">
        <title>Wine fermentation using esterase from Monascus purpureus.</title>
        <authorList>
            <person name="Geng C."/>
            <person name="Zhang Y."/>
        </authorList>
    </citation>
    <scope>NUCLEOTIDE SEQUENCE [LARGE SCALE GENOMIC DNA]</scope>
    <source>
        <strain evidence="1">HQ1</strain>
    </source>
</reference>
<evidence type="ECO:0000313" key="2">
    <source>
        <dbReference type="Proteomes" id="UP000319663"/>
    </source>
</evidence>
<keyword evidence="2" id="KW-1185">Reference proteome</keyword>
<dbReference type="AlphaFoldDB" id="A0A507QJL2"/>
<organism evidence="1 2">
    <name type="scientific">Monascus purpureus</name>
    <name type="common">Red mold</name>
    <name type="synonym">Monascus anka</name>
    <dbReference type="NCBI Taxonomy" id="5098"/>
    <lineage>
        <taxon>Eukaryota</taxon>
        <taxon>Fungi</taxon>
        <taxon>Dikarya</taxon>
        <taxon>Ascomycota</taxon>
        <taxon>Pezizomycotina</taxon>
        <taxon>Eurotiomycetes</taxon>
        <taxon>Eurotiomycetidae</taxon>
        <taxon>Eurotiales</taxon>
        <taxon>Aspergillaceae</taxon>
        <taxon>Monascus</taxon>
    </lineage>
</organism>
<gene>
    <name evidence="1" type="ORF">MPDQ_002939</name>
</gene>
<sequence>MAAPEAPLSVGKKSDSPSLLHHSLVTTDADALEFHTAASPQLQFNQRPGSISKSDSKLIVSPYDDLRHILDLTTLDTPNRLFAKALAIFKPIRDDYATASYTESFNWQDIFEFLKELSDAEQYLWSKQHFFVVVFRSILLPDADSERLHELDVHSHREATASGGLLKYWFGTKNSNRENLATCLWRGRTDARLGGTGPWHQKARAAAPVMYEKIVFKALKLVVDDGVKSWSFSDWVDEDE</sequence>
<dbReference type="Proteomes" id="UP000319663">
    <property type="component" value="Unassembled WGS sequence"/>
</dbReference>
<protein>
    <submittedName>
        <fullName evidence="1">Uncharacterized protein</fullName>
    </submittedName>
</protein>
<dbReference type="PANTHER" id="PTHR36986:SF1">
    <property type="entry name" value="UPF0643 PROTEIN PB2B2.08"/>
    <property type="match status" value="1"/>
</dbReference>
<dbReference type="EMBL" id="VIFY01000198">
    <property type="protein sequence ID" value="TQB68676.1"/>
    <property type="molecule type" value="Genomic_DNA"/>
</dbReference>